<organism evidence="2 3">
    <name type="scientific">Corynebacterium urealyticum</name>
    <dbReference type="NCBI Taxonomy" id="43771"/>
    <lineage>
        <taxon>Bacteria</taxon>
        <taxon>Bacillati</taxon>
        <taxon>Actinomycetota</taxon>
        <taxon>Actinomycetes</taxon>
        <taxon>Mycobacteriales</taxon>
        <taxon>Corynebacteriaceae</taxon>
        <taxon>Corynebacterium</taxon>
    </lineage>
</organism>
<dbReference type="Proteomes" id="UP000249451">
    <property type="component" value="Unassembled WGS sequence"/>
</dbReference>
<dbReference type="AlphaFoldDB" id="A0A2W5B3E8"/>
<evidence type="ECO:0000256" key="1">
    <source>
        <dbReference type="SAM" id="MobiDB-lite"/>
    </source>
</evidence>
<comment type="caution">
    <text evidence="2">The sequence shown here is derived from an EMBL/GenBank/DDBJ whole genome shotgun (WGS) entry which is preliminary data.</text>
</comment>
<reference evidence="2 3" key="1">
    <citation type="submission" date="2017-11" db="EMBL/GenBank/DDBJ databases">
        <title>Infants hospitalized years apart are colonized by the same room-sourced microbial strains.</title>
        <authorList>
            <person name="Brooks B."/>
            <person name="Olm M.R."/>
            <person name="Firek B.A."/>
            <person name="Baker R."/>
            <person name="Thomas B.C."/>
            <person name="Morowitz M.J."/>
            <person name="Banfield J.F."/>
        </authorList>
    </citation>
    <scope>NUCLEOTIDE SEQUENCE [LARGE SCALE GENOMIC DNA]</scope>
    <source>
        <strain evidence="2">S2_012_000_R3_87</strain>
    </source>
</reference>
<dbReference type="EMBL" id="QFNY01000163">
    <property type="protein sequence ID" value="PZO99927.1"/>
    <property type="molecule type" value="Genomic_DNA"/>
</dbReference>
<evidence type="ECO:0000313" key="2">
    <source>
        <dbReference type="EMBL" id="PZO99927.1"/>
    </source>
</evidence>
<feature type="region of interest" description="Disordered" evidence="1">
    <location>
        <begin position="1"/>
        <end position="21"/>
    </location>
</feature>
<proteinExistence type="predicted"/>
<name>A0A2W5B3E8_9CORY</name>
<sequence>MVVPSPEWLSRVSSRWRDPATPTVAAATDAVTKQIEAGAVAADSVVALERMGYSDADIRRIQQERRRGLVTQLIEQRKGQSNPAADALVPGFGGAGALEGVQLVKARADALGSLLRAGVAPQEAARLSGLEGAQLSSDASAQQGE</sequence>
<gene>
    <name evidence="2" type="ORF">DI609_07375</name>
</gene>
<accession>A0A2W5B3E8</accession>
<evidence type="ECO:0000313" key="3">
    <source>
        <dbReference type="Proteomes" id="UP000249451"/>
    </source>
</evidence>
<protein>
    <submittedName>
        <fullName evidence="2">Uncharacterized protein</fullName>
    </submittedName>
</protein>